<feature type="compositionally biased region" description="Polar residues" evidence="1">
    <location>
        <begin position="658"/>
        <end position="669"/>
    </location>
</feature>
<feature type="domain" description="HD/PDEase" evidence="2">
    <location>
        <begin position="52"/>
        <end position="198"/>
    </location>
</feature>
<gene>
    <name evidence="3" type="ORF">CPB83DRAFT_787510</name>
</gene>
<dbReference type="CDD" id="cd00077">
    <property type="entry name" value="HDc"/>
    <property type="match status" value="1"/>
</dbReference>
<dbReference type="GO" id="GO:0008832">
    <property type="term" value="F:dGTPase activity"/>
    <property type="evidence" value="ECO:0007669"/>
    <property type="project" value="TreeGrafter"/>
</dbReference>
<dbReference type="InterPro" id="IPR006674">
    <property type="entry name" value="HD_domain"/>
</dbReference>
<evidence type="ECO:0000313" key="3">
    <source>
        <dbReference type="EMBL" id="KAF9530924.1"/>
    </source>
</evidence>
<dbReference type="GO" id="GO:0006203">
    <property type="term" value="P:dGTP catabolic process"/>
    <property type="evidence" value="ECO:0007669"/>
    <property type="project" value="TreeGrafter"/>
</dbReference>
<dbReference type="AlphaFoldDB" id="A0A9P6EL59"/>
<organism evidence="3 4">
    <name type="scientific">Crepidotus variabilis</name>
    <dbReference type="NCBI Taxonomy" id="179855"/>
    <lineage>
        <taxon>Eukaryota</taxon>
        <taxon>Fungi</taxon>
        <taxon>Dikarya</taxon>
        <taxon>Basidiomycota</taxon>
        <taxon>Agaricomycotina</taxon>
        <taxon>Agaricomycetes</taxon>
        <taxon>Agaricomycetidae</taxon>
        <taxon>Agaricales</taxon>
        <taxon>Agaricineae</taxon>
        <taxon>Crepidotaceae</taxon>
        <taxon>Crepidotus</taxon>
    </lineage>
</organism>
<name>A0A9P6EL59_9AGAR</name>
<feature type="compositionally biased region" description="Polar residues" evidence="1">
    <location>
        <begin position="485"/>
        <end position="505"/>
    </location>
</feature>
<feature type="compositionally biased region" description="Polar residues" evidence="1">
    <location>
        <begin position="597"/>
        <end position="612"/>
    </location>
</feature>
<dbReference type="Gene3D" id="3.30.70.2760">
    <property type="match status" value="1"/>
</dbReference>
<sequence length="701" mass="77100">MPAVPDSRNIKDPIHGLIEVSSLLVQFIDSEQFQRLRGVKQLGTTSHVWPGGSHTRFEHSLGVAHLARQMVKHLQMSQPELGITDREVNCVEIAGLCHDLGHGPWSHVWDSMFIPRALPEAKWTHEQGSEMMFDELIKEKKIKISKEDQDFVKALIRGDHARTANEKPFLFEIVANSRNGLDVDKIDYIHRDSHMTGDSIHLSPELLVKSARVLDNQICYNIKNADQLYDLFNSRFKLHKSLYNHKSAKAVEYMIIDGLLAAEPYMKIADRIRDPKKFLFLTDSIMETIRASEAPELQEARDIFKRIPLRDLYKCVDSKIVEWQHRKIFEENVTPAKIVQAALALSTPSTPSTEGGEAMSLSRSASFDTTMLEPDTLKEADVIVDLSVIHFGQKDKNPLDKIRFYSKRRPNESRKAKRGDYSGVRPECFAEVILRIYTKNPAILGLVQAGYRAVLAEMASKYGDEATYGDDSAPMDEDKEFTFGNAANTPPLSVSASTTTESTPAINEPPTTPKPKAKPLGHSRNGSLSNMKKTPDPADGSPFDINEFNTVPKTYRAPGSPSRSAKKDNSPKKTSSLESLDLGPSIGGNNGGFESRPGTTRIASGSNGSSAKTGGGGNTVTASESRTQVDPVFVGLQQQNKGAGVGLNNPFSGGGLSQGTQGRQGSPSPTGKRPRDDDDQQLKPLGAEKSVSPDTKRRKGV</sequence>
<evidence type="ECO:0000313" key="4">
    <source>
        <dbReference type="Proteomes" id="UP000807306"/>
    </source>
</evidence>
<dbReference type="SUPFAM" id="SSF109604">
    <property type="entry name" value="HD-domain/PDEase-like"/>
    <property type="match status" value="1"/>
</dbReference>
<proteinExistence type="predicted"/>
<dbReference type="Gene3D" id="1.10.3210.10">
    <property type="entry name" value="Hypothetical protein af1432"/>
    <property type="match status" value="1"/>
</dbReference>
<feature type="compositionally biased region" description="Polar residues" evidence="1">
    <location>
        <begin position="619"/>
        <end position="628"/>
    </location>
</feature>
<reference evidence="3" key="1">
    <citation type="submission" date="2020-11" db="EMBL/GenBank/DDBJ databases">
        <authorList>
            <consortium name="DOE Joint Genome Institute"/>
            <person name="Ahrendt S."/>
            <person name="Riley R."/>
            <person name="Andreopoulos W."/>
            <person name="Labutti K."/>
            <person name="Pangilinan J."/>
            <person name="Ruiz-Duenas F.J."/>
            <person name="Barrasa J.M."/>
            <person name="Sanchez-Garcia M."/>
            <person name="Camarero S."/>
            <person name="Miyauchi S."/>
            <person name="Serrano A."/>
            <person name="Linde D."/>
            <person name="Babiker R."/>
            <person name="Drula E."/>
            <person name="Ayuso-Fernandez I."/>
            <person name="Pacheco R."/>
            <person name="Padilla G."/>
            <person name="Ferreira P."/>
            <person name="Barriuso J."/>
            <person name="Kellner H."/>
            <person name="Castanera R."/>
            <person name="Alfaro M."/>
            <person name="Ramirez L."/>
            <person name="Pisabarro A.G."/>
            <person name="Kuo A."/>
            <person name="Tritt A."/>
            <person name="Lipzen A."/>
            <person name="He G."/>
            <person name="Yan M."/>
            <person name="Ng V."/>
            <person name="Cullen D."/>
            <person name="Martin F."/>
            <person name="Rosso M.-N."/>
            <person name="Henrissat B."/>
            <person name="Hibbett D."/>
            <person name="Martinez A.T."/>
            <person name="Grigoriev I.V."/>
        </authorList>
    </citation>
    <scope>NUCLEOTIDE SEQUENCE</scope>
    <source>
        <strain evidence="3">CBS 506.95</strain>
    </source>
</reference>
<dbReference type="InterPro" id="IPR050135">
    <property type="entry name" value="dGTPase-like"/>
</dbReference>
<evidence type="ECO:0000259" key="2">
    <source>
        <dbReference type="SMART" id="SM00471"/>
    </source>
</evidence>
<dbReference type="EMBL" id="MU157837">
    <property type="protein sequence ID" value="KAF9530924.1"/>
    <property type="molecule type" value="Genomic_DNA"/>
</dbReference>
<dbReference type="PANTHER" id="PTHR11373:SF4">
    <property type="entry name" value="DEOXYNUCLEOSIDE TRIPHOSPHATE TRIPHOSPHOHYDROLASE SAMHD1"/>
    <property type="match status" value="1"/>
</dbReference>
<dbReference type="OrthoDB" id="9991235at2759"/>
<comment type="caution">
    <text evidence="3">The sequence shown here is derived from an EMBL/GenBank/DDBJ whole genome shotgun (WGS) entry which is preliminary data.</text>
</comment>
<evidence type="ECO:0000256" key="1">
    <source>
        <dbReference type="SAM" id="MobiDB-lite"/>
    </source>
</evidence>
<dbReference type="Pfam" id="PF01966">
    <property type="entry name" value="HD"/>
    <property type="match status" value="1"/>
</dbReference>
<accession>A0A9P6EL59</accession>
<dbReference type="PANTHER" id="PTHR11373">
    <property type="entry name" value="DEOXYNUCLEOSIDE TRIPHOSPHATE TRIPHOSPHOHYDROLASE"/>
    <property type="match status" value="1"/>
</dbReference>
<keyword evidence="4" id="KW-1185">Reference proteome</keyword>
<protein>
    <recommendedName>
        <fullName evidence="2">HD/PDEase domain-containing protein</fullName>
    </recommendedName>
</protein>
<dbReference type="Proteomes" id="UP000807306">
    <property type="component" value="Unassembled WGS sequence"/>
</dbReference>
<dbReference type="GO" id="GO:0005634">
    <property type="term" value="C:nucleus"/>
    <property type="evidence" value="ECO:0007669"/>
    <property type="project" value="TreeGrafter"/>
</dbReference>
<feature type="region of interest" description="Disordered" evidence="1">
    <location>
        <begin position="469"/>
        <end position="701"/>
    </location>
</feature>
<dbReference type="SMART" id="SM00471">
    <property type="entry name" value="HDc"/>
    <property type="match status" value="1"/>
</dbReference>
<dbReference type="InterPro" id="IPR003607">
    <property type="entry name" value="HD/PDEase_dom"/>
</dbReference>